<dbReference type="InterPro" id="IPR006860">
    <property type="entry name" value="FecR"/>
</dbReference>
<feature type="chain" id="PRO_5026355899" evidence="1">
    <location>
        <begin position="31"/>
        <end position="440"/>
    </location>
</feature>
<keyword evidence="1" id="KW-0732">Signal</keyword>
<dbReference type="Gene3D" id="2.60.120.1440">
    <property type="match status" value="1"/>
</dbReference>
<dbReference type="InterPro" id="IPR013783">
    <property type="entry name" value="Ig-like_fold"/>
</dbReference>
<dbReference type="InterPro" id="IPR016930">
    <property type="entry name" value="UCP029644"/>
</dbReference>
<feature type="signal peptide" evidence="1">
    <location>
        <begin position="1"/>
        <end position="30"/>
    </location>
</feature>
<evidence type="ECO:0000313" key="4">
    <source>
        <dbReference type="Proteomes" id="UP000469430"/>
    </source>
</evidence>
<gene>
    <name evidence="3" type="ORF">GRI97_05055</name>
</gene>
<evidence type="ECO:0000259" key="2">
    <source>
        <dbReference type="Pfam" id="PF04773"/>
    </source>
</evidence>
<dbReference type="RefSeq" id="WP_161390002.1">
    <property type="nucleotide sequence ID" value="NZ_JBHSCP010000001.1"/>
</dbReference>
<comment type="caution">
    <text evidence="3">The sequence shown here is derived from an EMBL/GenBank/DDBJ whole genome shotgun (WGS) entry which is preliminary data.</text>
</comment>
<evidence type="ECO:0000313" key="3">
    <source>
        <dbReference type="EMBL" id="MXO98352.1"/>
    </source>
</evidence>
<sequence>MAWLRIGRVPVAVLSLVVASIGPVSAMAQAEPPEDFVYAMKAGDTLIGLAGSYFHTTGDYRVVQRRNRVADPYRMPIGSQLRIPVNLLRFTPVQLQVVSFSGNVAVASGGRERAPAVGETLSEGTVLQTGRGGFITLSGGAGSRVSLPSQSRVRVKSARRYLIDNSLDVEFELLEGRGSFQPPQLRRGERYRVRTPQAVSAVRGTTFRIFLAQDGERSGTEVIEGDVALSTLEETHHVAAGFGAVAGEDGGIAEEPLLPSPVLADPDRVQTEVDLKFTIRPVAGATSYRLQLARDAGFVDTIAETVDADTDITLPGIPNGTYFVRSAGIAASGIEGLTEAYSFRRQRLGVEAAVGPAELVDGFRFAWRHEGEGPALYSFRLWREGQEARPMLHEIAMDQREYTLTALPPGVYYWQVAATQPGDGELLTVWNAPQKLTITP</sequence>
<dbReference type="OrthoDB" id="9813091at2"/>
<keyword evidence="4" id="KW-1185">Reference proteome</keyword>
<dbReference type="Pfam" id="PF04773">
    <property type="entry name" value="FecR"/>
    <property type="match status" value="1"/>
</dbReference>
<dbReference type="Gene3D" id="2.60.40.10">
    <property type="entry name" value="Immunoglobulins"/>
    <property type="match status" value="1"/>
</dbReference>
<dbReference type="PIRSF" id="PIRSF029644">
    <property type="entry name" value="UCP029644"/>
    <property type="match status" value="1"/>
</dbReference>
<accession>A0A6I4TR23</accession>
<evidence type="ECO:0000256" key="1">
    <source>
        <dbReference type="SAM" id="SignalP"/>
    </source>
</evidence>
<protein>
    <submittedName>
        <fullName evidence="3">Peptidoglycan-binding protein</fullName>
    </submittedName>
</protein>
<feature type="domain" description="FecR protein" evidence="2">
    <location>
        <begin position="126"/>
        <end position="227"/>
    </location>
</feature>
<dbReference type="AlphaFoldDB" id="A0A6I4TR23"/>
<reference evidence="3 4" key="1">
    <citation type="submission" date="2019-12" db="EMBL/GenBank/DDBJ databases">
        <title>Genomic-based taxomic classification of the family Erythrobacteraceae.</title>
        <authorList>
            <person name="Xu L."/>
        </authorList>
    </citation>
    <scope>NUCLEOTIDE SEQUENCE [LARGE SCALE GENOMIC DNA]</scope>
    <source>
        <strain evidence="3 4">S36</strain>
    </source>
</reference>
<proteinExistence type="predicted"/>
<dbReference type="Proteomes" id="UP000469430">
    <property type="component" value="Unassembled WGS sequence"/>
</dbReference>
<name>A0A6I4TR23_9SPHN</name>
<dbReference type="EMBL" id="WTYJ01000001">
    <property type="protein sequence ID" value="MXO98352.1"/>
    <property type="molecule type" value="Genomic_DNA"/>
</dbReference>
<dbReference type="PANTHER" id="PTHR38731">
    <property type="entry name" value="LIPL45-RELATED LIPOPROTEIN-RELATED"/>
    <property type="match status" value="1"/>
</dbReference>
<organism evidence="3 4">
    <name type="scientific">Croceibacterium xixiisoli</name>
    <dbReference type="NCBI Taxonomy" id="1476466"/>
    <lineage>
        <taxon>Bacteria</taxon>
        <taxon>Pseudomonadati</taxon>
        <taxon>Pseudomonadota</taxon>
        <taxon>Alphaproteobacteria</taxon>
        <taxon>Sphingomonadales</taxon>
        <taxon>Erythrobacteraceae</taxon>
        <taxon>Croceibacterium</taxon>
    </lineage>
</organism>